<evidence type="ECO:0000256" key="4">
    <source>
        <dbReference type="ARBA" id="ARBA00022833"/>
    </source>
</evidence>
<organism evidence="7 8">
    <name type="scientific">Alicyclobacillus cycloheptanicus</name>
    <dbReference type="NCBI Taxonomy" id="1457"/>
    <lineage>
        <taxon>Bacteria</taxon>
        <taxon>Bacillati</taxon>
        <taxon>Bacillota</taxon>
        <taxon>Bacilli</taxon>
        <taxon>Bacillales</taxon>
        <taxon>Alicyclobacillaceae</taxon>
        <taxon>Alicyclobacillus</taxon>
    </lineage>
</organism>
<keyword evidence="1" id="KW-0645">Protease</keyword>
<gene>
    <name evidence="7" type="ORF">J2S03_000134</name>
</gene>
<evidence type="ECO:0000256" key="2">
    <source>
        <dbReference type="ARBA" id="ARBA00022723"/>
    </source>
</evidence>
<dbReference type="RefSeq" id="WP_274455734.1">
    <property type="nucleotide sequence ID" value="NZ_CP067097.1"/>
</dbReference>
<evidence type="ECO:0000259" key="6">
    <source>
        <dbReference type="Pfam" id="PF14464"/>
    </source>
</evidence>
<keyword evidence="5" id="KW-0482">Metalloprotease</keyword>
<keyword evidence="8" id="KW-1185">Reference proteome</keyword>
<keyword evidence="7" id="KW-0647">Proteasome</keyword>
<evidence type="ECO:0000313" key="8">
    <source>
        <dbReference type="Proteomes" id="UP001232973"/>
    </source>
</evidence>
<evidence type="ECO:0000256" key="3">
    <source>
        <dbReference type="ARBA" id="ARBA00022801"/>
    </source>
</evidence>
<name>A0ABT9XDW4_9BACL</name>
<dbReference type="InterPro" id="IPR028090">
    <property type="entry name" value="JAB_dom_prok"/>
</dbReference>
<keyword evidence="4" id="KW-0862">Zinc</keyword>
<dbReference type="PANTHER" id="PTHR34858:SF1">
    <property type="entry name" value="CYSO-CYSTEINE PEPTIDASE"/>
    <property type="match status" value="1"/>
</dbReference>
<keyword evidence="3" id="KW-0378">Hydrolase</keyword>
<dbReference type="Pfam" id="PF14464">
    <property type="entry name" value="Prok-JAB"/>
    <property type="match status" value="1"/>
</dbReference>
<keyword evidence="2" id="KW-0479">Metal-binding</keyword>
<dbReference type="GO" id="GO:0000502">
    <property type="term" value="C:proteasome complex"/>
    <property type="evidence" value="ECO:0007669"/>
    <property type="project" value="UniProtKB-KW"/>
</dbReference>
<evidence type="ECO:0000313" key="7">
    <source>
        <dbReference type="EMBL" id="MDQ0188330.1"/>
    </source>
</evidence>
<dbReference type="InterPro" id="IPR051929">
    <property type="entry name" value="VirAsm_ModProt"/>
</dbReference>
<reference evidence="7 8" key="1">
    <citation type="submission" date="2023-07" db="EMBL/GenBank/DDBJ databases">
        <title>Genomic Encyclopedia of Type Strains, Phase IV (KMG-IV): sequencing the most valuable type-strain genomes for metagenomic binning, comparative biology and taxonomic classification.</title>
        <authorList>
            <person name="Goeker M."/>
        </authorList>
    </citation>
    <scope>NUCLEOTIDE SEQUENCE [LARGE SCALE GENOMIC DNA]</scope>
    <source>
        <strain evidence="7 8">DSM 4006</strain>
    </source>
</reference>
<proteinExistence type="predicted"/>
<dbReference type="SUPFAM" id="SSF102712">
    <property type="entry name" value="JAB1/MPN domain"/>
    <property type="match status" value="1"/>
</dbReference>
<evidence type="ECO:0000256" key="1">
    <source>
        <dbReference type="ARBA" id="ARBA00022670"/>
    </source>
</evidence>
<dbReference type="PANTHER" id="PTHR34858">
    <property type="entry name" value="CYSO-CYSTEINE PEPTIDASE"/>
    <property type="match status" value="1"/>
</dbReference>
<accession>A0ABT9XDW4</accession>
<comment type="caution">
    <text evidence="7">The sequence shown here is derived from an EMBL/GenBank/DDBJ whole genome shotgun (WGS) entry which is preliminary data.</text>
</comment>
<dbReference type="Proteomes" id="UP001232973">
    <property type="component" value="Unassembled WGS sequence"/>
</dbReference>
<evidence type="ECO:0000256" key="5">
    <source>
        <dbReference type="ARBA" id="ARBA00023049"/>
    </source>
</evidence>
<dbReference type="Gene3D" id="3.40.140.10">
    <property type="entry name" value="Cytidine Deaminase, domain 2"/>
    <property type="match status" value="1"/>
</dbReference>
<sequence length="135" mass="14969">MSNRRRARPWPAPAWWCSALAQAARDAAERAYPNECCGLVYTSPSAGECPRLHVLRGHMTPTRCDADARDVIDFAYALAAQGGQVVATFHSHPTGQAGFSLRDEQLDAWAGVHLVLVWRADGWQEQWYATRLCAT</sequence>
<dbReference type="EMBL" id="JAUSTP010000001">
    <property type="protein sequence ID" value="MDQ0188330.1"/>
    <property type="molecule type" value="Genomic_DNA"/>
</dbReference>
<feature type="domain" description="JAB" evidence="6">
    <location>
        <begin position="20"/>
        <end position="126"/>
    </location>
</feature>
<protein>
    <submittedName>
        <fullName evidence="7">Proteasome lid subunit RPN8/RPN11</fullName>
    </submittedName>
</protein>